<dbReference type="PRINTS" id="PR00081">
    <property type="entry name" value="GDHRDH"/>
</dbReference>
<dbReference type="InterPro" id="IPR020904">
    <property type="entry name" value="Sc_DH/Rdtase_CS"/>
</dbReference>
<dbReference type="Proteomes" id="UP001260072">
    <property type="component" value="Unassembled WGS sequence"/>
</dbReference>
<comment type="similarity">
    <text evidence="1">Belongs to the short-chain dehydrogenases/reductases (SDR) family.</text>
</comment>
<evidence type="ECO:0000313" key="2">
    <source>
        <dbReference type="EMBL" id="MDR5692815.1"/>
    </source>
</evidence>
<dbReference type="InterPro" id="IPR036291">
    <property type="entry name" value="NAD(P)-bd_dom_sf"/>
</dbReference>
<sequence>MAQYDVADRSAIVTGGGSGIGRAVALLLAANGASVLVNDMNGDHADAVVDEIRTAGGDAEASVGDVTDPTWIEASIHAANALAPLRIAVNNAGIGGPAAPIGEYPVDGWDKVIAVNLSSVFHGMRAQLPAIVENGGGAVVNIASILGSVGFASSSAYVSAKHGLVGLTKNAALEYATQGVRVNSVGPAFIKTPLIDANLDEATQEFLVGKHPIGRLGQPEEVAALVAFLASDAASFITGSYHLVDGGYTAV</sequence>
<evidence type="ECO:0000313" key="3">
    <source>
        <dbReference type="Proteomes" id="UP001260072"/>
    </source>
</evidence>
<comment type="caution">
    <text evidence="2">The sequence shown here is derived from an EMBL/GenBank/DDBJ whole genome shotgun (WGS) entry which is preliminary data.</text>
</comment>
<gene>
    <name evidence="2" type="ORF">RH861_12160</name>
</gene>
<dbReference type="InterPro" id="IPR050259">
    <property type="entry name" value="SDR"/>
</dbReference>
<dbReference type="EMBL" id="JAVKGS010000003">
    <property type="protein sequence ID" value="MDR5692815.1"/>
    <property type="molecule type" value="Genomic_DNA"/>
</dbReference>
<dbReference type="Pfam" id="PF13561">
    <property type="entry name" value="adh_short_C2"/>
    <property type="match status" value="1"/>
</dbReference>
<dbReference type="Gene3D" id="3.40.50.720">
    <property type="entry name" value="NAD(P)-binding Rossmann-like Domain"/>
    <property type="match status" value="1"/>
</dbReference>
<name>A0ABU1FM33_9MICO</name>
<dbReference type="RefSeq" id="WP_310521188.1">
    <property type="nucleotide sequence ID" value="NZ_BAABBS010000001.1"/>
</dbReference>
<accession>A0ABU1FM33</accession>
<protein>
    <submittedName>
        <fullName evidence="2">SDR family oxidoreductase</fullName>
    </submittedName>
</protein>
<dbReference type="SUPFAM" id="SSF51735">
    <property type="entry name" value="NAD(P)-binding Rossmann-fold domains"/>
    <property type="match status" value="1"/>
</dbReference>
<proteinExistence type="inferred from homology"/>
<dbReference type="PROSITE" id="PS00061">
    <property type="entry name" value="ADH_SHORT"/>
    <property type="match status" value="1"/>
</dbReference>
<dbReference type="PANTHER" id="PTHR42879:SF2">
    <property type="entry name" value="3-OXOACYL-[ACYL-CARRIER-PROTEIN] REDUCTASE FABG"/>
    <property type="match status" value="1"/>
</dbReference>
<dbReference type="CDD" id="cd05233">
    <property type="entry name" value="SDR_c"/>
    <property type="match status" value="1"/>
</dbReference>
<organism evidence="2 3">
    <name type="scientific">Agromyces indicus</name>
    <dbReference type="NCBI Taxonomy" id="758919"/>
    <lineage>
        <taxon>Bacteria</taxon>
        <taxon>Bacillati</taxon>
        <taxon>Actinomycetota</taxon>
        <taxon>Actinomycetes</taxon>
        <taxon>Micrococcales</taxon>
        <taxon>Microbacteriaceae</taxon>
        <taxon>Agromyces</taxon>
    </lineage>
</organism>
<dbReference type="InterPro" id="IPR002347">
    <property type="entry name" value="SDR_fam"/>
</dbReference>
<dbReference type="PRINTS" id="PR00080">
    <property type="entry name" value="SDRFAMILY"/>
</dbReference>
<reference evidence="3" key="1">
    <citation type="submission" date="2023-07" db="EMBL/GenBank/DDBJ databases">
        <title>Description of three actinobacteria isolated from air of manufacturing shop in a pharmaceutical factory.</title>
        <authorList>
            <person name="Zhang D.-F."/>
        </authorList>
    </citation>
    <scope>NUCLEOTIDE SEQUENCE [LARGE SCALE GENOMIC DNA]</scope>
    <source>
        <strain evidence="3">CCTCC AB 2011122</strain>
    </source>
</reference>
<keyword evidence="3" id="KW-1185">Reference proteome</keyword>
<evidence type="ECO:0000256" key="1">
    <source>
        <dbReference type="ARBA" id="ARBA00006484"/>
    </source>
</evidence>
<dbReference type="PANTHER" id="PTHR42879">
    <property type="entry name" value="3-OXOACYL-(ACYL-CARRIER-PROTEIN) REDUCTASE"/>
    <property type="match status" value="1"/>
</dbReference>